<reference evidence="1 2" key="1">
    <citation type="submission" date="2019-02" db="EMBL/GenBank/DDBJ databases">
        <title>Deep-cultivation of Planctomycetes and their phenomic and genomic characterization uncovers novel biology.</title>
        <authorList>
            <person name="Wiegand S."/>
            <person name="Jogler M."/>
            <person name="Boedeker C."/>
            <person name="Pinto D."/>
            <person name="Vollmers J."/>
            <person name="Rivas-Marin E."/>
            <person name="Kohn T."/>
            <person name="Peeters S.H."/>
            <person name="Heuer A."/>
            <person name="Rast P."/>
            <person name="Oberbeckmann S."/>
            <person name="Bunk B."/>
            <person name="Jeske O."/>
            <person name="Meyerdierks A."/>
            <person name="Storesund J.E."/>
            <person name="Kallscheuer N."/>
            <person name="Luecker S."/>
            <person name="Lage O.M."/>
            <person name="Pohl T."/>
            <person name="Merkel B.J."/>
            <person name="Hornburger P."/>
            <person name="Mueller R.-W."/>
            <person name="Bruemmer F."/>
            <person name="Labrenz M."/>
            <person name="Spormann A.M."/>
            <person name="Op den Camp H."/>
            <person name="Overmann J."/>
            <person name="Amann R."/>
            <person name="Jetten M.S.M."/>
            <person name="Mascher T."/>
            <person name="Medema M.H."/>
            <person name="Devos D.P."/>
            <person name="Kaster A.-K."/>
            <person name="Ovreas L."/>
            <person name="Rohde M."/>
            <person name="Galperin M.Y."/>
            <person name="Jogler C."/>
        </authorList>
    </citation>
    <scope>NUCLEOTIDE SEQUENCE [LARGE SCALE GENOMIC DNA]</scope>
    <source>
        <strain evidence="1 2">Pan161</strain>
    </source>
</reference>
<gene>
    <name evidence="1" type="ORF">Pan161_33940</name>
</gene>
<proteinExistence type="predicted"/>
<dbReference type="OrthoDB" id="428592at2"/>
<dbReference type="KEGG" id="gax:Pan161_33940"/>
<dbReference type="Proteomes" id="UP000316855">
    <property type="component" value="Chromosome"/>
</dbReference>
<dbReference type="RefSeq" id="WP_145228661.1">
    <property type="nucleotide sequence ID" value="NZ_CP036343.1"/>
</dbReference>
<accession>A0A517VFF2</accession>
<sequence length="168" mass="19160">MNEFQRQLYEQLLNGEPISSATSRFTRTMEQFVIDYGWWYDPSPLPDGFESGKAQQCHKNAYMLSAKHNELIYCEGFALSKDSLLPTLHSWVTDGQGRALDNTWQEPGIAYAGVPFKYLFVTKTTFQNGASISLLDDWQNNHPLRGELGDLPDEWYERAGEGLTKILS</sequence>
<dbReference type="AlphaFoldDB" id="A0A517VFF2"/>
<evidence type="ECO:0000313" key="2">
    <source>
        <dbReference type="Proteomes" id="UP000316855"/>
    </source>
</evidence>
<dbReference type="EMBL" id="CP036343">
    <property type="protein sequence ID" value="QDT91731.1"/>
    <property type="molecule type" value="Genomic_DNA"/>
</dbReference>
<organism evidence="1 2">
    <name type="scientific">Gimesia algae</name>
    <dbReference type="NCBI Taxonomy" id="2527971"/>
    <lineage>
        <taxon>Bacteria</taxon>
        <taxon>Pseudomonadati</taxon>
        <taxon>Planctomycetota</taxon>
        <taxon>Planctomycetia</taxon>
        <taxon>Planctomycetales</taxon>
        <taxon>Planctomycetaceae</taxon>
        <taxon>Gimesia</taxon>
    </lineage>
</organism>
<name>A0A517VFF2_9PLAN</name>
<keyword evidence="2" id="KW-1185">Reference proteome</keyword>
<protein>
    <submittedName>
        <fullName evidence="1">Uncharacterized protein</fullName>
    </submittedName>
</protein>
<evidence type="ECO:0000313" key="1">
    <source>
        <dbReference type="EMBL" id="QDT91731.1"/>
    </source>
</evidence>